<dbReference type="EMBL" id="UZAU01000616">
    <property type="status" value="NOT_ANNOTATED_CDS"/>
    <property type="molecule type" value="Genomic_DNA"/>
</dbReference>
<sequence>MVLTQKKKIGGRDGDTPMDDVNLVAQATTRVNRDPTEAAIHPAKKTQRNENYVDEKPINEGREECSEDEDPEDGGKEKEKDDYYCKPNPTVVDMAKELAKIKLKLAAQEEFSRRMQA</sequence>
<proteinExistence type="predicted"/>
<keyword evidence="3" id="KW-1185">Reference proteome</keyword>
<feature type="compositionally biased region" description="Basic and acidic residues" evidence="1">
    <location>
        <begin position="47"/>
        <end position="64"/>
    </location>
</feature>
<dbReference type="Proteomes" id="UP000596661">
    <property type="component" value="Chromosome 6"/>
</dbReference>
<protein>
    <submittedName>
        <fullName evidence="2">Uncharacterized protein</fullName>
    </submittedName>
</protein>
<feature type="region of interest" description="Disordered" evidence="1">
    <location>
        <begin position="30"/>
        <end position="83"/>
    </location>
</feature>
<accession>A0A803PVH1</accession>
<dbReference type="Gramene" id="evm.model.06.1669">
    <property type="protein sequence ID" value="cds.evm.model.06.1669"/>
    <property type="gene ID" value="evm.TU.06.1669"/>
</dbReference>
<name>A0A803PVH1_CANSA</name>
<feature type="compositionally biased region" description="Basic and acidic residues" evidence="1">
    <location>
        <begin position="73"/>
        <end position="83"/>
    </location>
</feature>
<dbReference type="EnsemblPlants" id="evm.model.06.1669">
    <property type="protein sequence ID" value="cds.evm.model.06.1669"/>
    <property type="gene ID" value="evm.TU.06.1669"/>
</dbReference>
<reference evidence="2" key="1">
    <citation type="submission" date="2018-11" db="EMBL/GenBank/DDBJ databases">
        <authorList>
            <person name="Grassa J C."/>
        </authorList>
    </citation>
    <scope>NUCLEOTIDE SEQUENCE [LARGE SCALE GENOMIC DNA]</scope>
</reference>
<dbReference type="AlphaFoldDB" id="A0A803PVH1"/>
<reference evidence="2" key="2">
    <citation type="submission" date="2021-03" db="UniProtKB">
        <authorList>
            <consortium name="EnsemblPlants"/>
        </authorList>
    </citation>
    <scope>IDENTIFICATION</scope>
</reference>
<organism evidence="2 3">
    <name type="scientific">Cannabis sativa</name>
    <name type="common">Hemp</name>
    <name type="synonym">Marijuana</name>
    <dbReference type="NCBI Taxonomy" id="3483"/>
    <lineage>
        <taxon>Eukaryota</taxon>
        <taxon>Viridiplantae</taxon>
        <taxon>Streptophyta</taxon>
        <taxon>Embryophyta</taxon>
        <taxon>Tracheophyta</taxon>
        <taxon>Spermatophyta</taxon>
        <taxon>Magnoliopsida</taxon>
        <taxon>eudicotyledons</taxon>
        <taxon>Gunneridae</taxon>
        <taxon>Pentapetalae</taxon>
        <taxon>rosids</taxon>
        <taxon>fabids</taxon>
        <taxon>Rosales</taxon>
        <taxon>Cannabaceae</taxon>
        <taxon>Cannabis</taxon>
    </lineage>
</organism>
<evidence type="ECO:0000313" key="3">
    <source>
        <dbReference type="Proteomes" id="UP000596661"/>
    </source>
</evidence>
<feature type="region of interest" description="Disordered" evidence="1">
    <location>
        <begin position="1"/>
        <end position="20"/>
    </location>
</feature>
<evidence type="ECO:0000313" key="2">
    <source>
        <dbReference type="EnsemblPlants" id="cds.evm.model.06.1669"/>
    </source>
</evidence>
<evidence type="ECO:0000256" key="1">
    <source>
        <dbReference type="SAM" id="MobiDB-lite"/>
    </source>
</evidence>